<evidence type="ECO:0000256" key="18">
    <source>
        <dbReference type="ARBA" id="ARBA00049504"/>
    </source>
</evidence>
<gene>
    <name evidence="19 20" type="primary">cobS</name>
    <name evidence="20" type="ORF">CLG94_07655</name>
</gene>
<evidence type="ECO:0000256" key="10">
    <source>
        <dbReference type="ARBA" id="ARBA00022692"/>
    </source>
</evidence>
<evidence type="ECO:0000256" key="13">
    <source>
        <dbReference type="ARBA" id="ARBA00023136"/>
    </source>
</evidence>
<keyword evidence="12 19" id="KW-1133">Transmembrane helix</keyword>
<feature type="transmembrane region" description="Helical" evidence="19">
    <location>
        <begin position="83"/>
        <end position="101"/>
    </location>
</feature>
<comment type="catalytic activity">
    <reaction evidence="18 19">
        <text>alpha-ribazole 5'-phosphate + adenosylcob(III)inamide-GDP = adenosylcob(III)alamin 5'-phosphate + GMP + H(+)</text>
        <dbReference type="Rhea" id="RHEA:23560"/>
        <dbReference type="ChEBI" id="CHEBI:15378"/>
        <dbReference type="ChEBI" id="CHEBI:57918"/>
        <dbReference type="ChEBI" id="CHEBI:58115"/>
        <dbReference type="ChEBI" id="CHEBI:60487"/>
        <dbReference type="ChEBI" id="CHEBI:60493"/>
        <dbReference type="EC" id="2.7.8.26"/>
    </reaction>
</comment>
<keyword evidence="8 19" id="KW-0169">Cobalamin biosynthesis</keyword>
<dbReference type="GO" id="GO:0009236">
    <property type="term" value="P:cobalamin biosynthetic process"/>
    <property type="evidence" value="ECO:0007669"/>
    <property type="project" value="UniProtKB-UniRule"/>
</dbReference>
<feature type="transmembrane region" description="Helical" evidence="19">
    <location>
        <begin position="201"/>
        <end position="230"/>
    </location>
</feature>
<reference evidence="21" key="2">
    <citation type="journal article" date="2018" name="Environ. Microbiol.">
        <title>Bloom of a denitrifying methanotroph, 'Candidatus Methylomirabilis limnetica', in a deep stratified lake.</title>
        <authorList>
            <person name="Graf J.S."/>
            <person name="Mayr M.J."/>
            <person name="Marchant H.K."/>
            <person name="Tienken D."/>
            <person name="Hach P.F."/>
            <person name="Brand A."/>
            <person name="Schubert C.J."/>
            <person name="Kuypers M.M."/>
            <person name="Milucka J."/>
        </authorList>
    </citation>
    <scope>NUCLEOTIDE SEQUENCE [LARGE SCALE GENOMIC DNA]</scope>
    <source>
        <strain evidence="21">Zug</strain>
    </source>
</reference>
<comment type="catalytic activity">
    <reaction evidence="17 19">
        <text>alpha-ribazole + adenosylcob(III)inamide-GDP = adenosylcob(III)alamin + GMP + H(+)</text>
        <dbReference type="Rhea" id="RHEA:16049"/>
        <dbReference type="ChEBI" id="CHEBI:10329"/>
        <dbReference type="ChEBI" id="CHEBI:15378"/>
        <dbReference type="ChEBI" id="CHEBI:18408"/>
        <dbReference type="ChEBI" id="CHEBI:58115"/>
        <dbReference type="ChEBI" id="CHEBI:60487"/>
        <dbReference type="EC" id="2.7.8.26"/>
    </reaction>
</comment>
<dbReference type="NCBIfam" id="TIGR00317">
    <property type="entry name" value="cobS"/>
    <property type="match status" value="1"/>
</dbReference>
<comment type="cofactor">
    <cofactor evidence="1 19">
        <name>Mg(2+)</name>
        <dbReference type="ChEBI" id="CHEBI:18420"/>
    </cofactor>
</comment>
<evidence type="ECO:0000256" key="6">
    <source>
        <dbReference type="ARBA" id="ARBA00015850"/>
    </source>
</evidence>
<keyword evidence="21" id="KW-1185">Reference proteome</keyword>
<sequence>MSAHRLRVALASRSPAFIFAVMKMLRSLAIAFGFLTRLPVKNALVEEADLGRSLSWFPIVGMALGLALVGTERLLRGYLSSDLVAVGLVALLAALTGGLHLDGLADVSDALGGGRGDRLRMLAIMRDSRIGAHGATVLCLFLIAKVFTVMMVLRHDAVWELFAFPILARWAVIPLVIFFPYARVEGLGRLFHWHGRPLHFAMATCLTSALVAWTGVRVIVPGVSALAVALGMGLWLKRRLGGLTGDVYGATIELSEIVFLVVAGLGDGR</sequence>
<comment type="pathway">
    <text evidence="3 19">Cofactor biosynthesis; adenosylcobalamin biosynthesis; adenosylcobalamin from cob(II)yrinate a,c-diamide: step 7/7.</text>
</comment>
<comment type="similarity">
    <text evidence="4 19">Belongs to the CobS family.</text>
</comment>
<comment type="subcellular location">
    <subcellularLocation>
        <location evidence="2 19">Cell membrane</location>
        <topology evidence="2 19">Multi-pass membrane protein</topology>
    </subcellularLocation>
</comment>
<name>A0A2T4TWZ6_9BACT</name>
<dbReference type="PANTHER" id="PTHR34148:SF1">
    <property type="entry name" value="ADENOSYLCOBINAMIDE-GDP RIBAZOLETRANSFERASE"/>
    <property type="match status" value="1"/>
</dbReference>
<dbReference type="InterPro" id="IPR003805">
    <property type="entry name" value="CobS"/>
</dbReference>
<evidence type="ECO:0000313" key="20">
    <source>
        <dbReference type="EMBL" id="PTL35638.1"/>
    </source>
</evidence>
<comment type="caution">
    <text evidence="20">The sequence shown here is derived from an EMBL/GenBank/DDBJ whole genome shotgun (WGS) entry which is preliminary data.</text>
</comment>
<evidence type="ECO:0000256" key="1">
    <source>
        <dbReference type="ARBA" id="ARBA00001946"/>
    </source>
</evidence>
<evidence type="ECO:0000256" key="15">
    <source>
        <dbReference type="ARBA" id="ARBA00032605"/>
    </source>
</evidence>
<protein>
    <recommendedName>
        <fullName evidence="6 19">Adenosylcobinamide-GDP ribazoletransferase</fullName>
        <ecNumber evidence="5 19">2.7.8.26</ecNumber>
    </recommendedName>
    <alternativeName>
        <fullName evidence="16 19">Cobalamin synthase</fullName>
    </alternativeName>
    <alternativeName>
        <fullName evidence="15 19">Cobalamin-5'-phosphate synthase</fullName>
    </alternativeName>
</protein>
<evidence type="ECO:0000313" key="21">
    <source>
        <dbReference type="Proteomes" id="UP000241436"/>
    </source>
</evidence>
<keyword evidence="13 19" id="KW-0472">Membrane</keyword>
<dbReference type="AlphaFoldDB" id="A0A2T4TWZ6"/>
<dbReference type="PANTHER" id="PTHR34148">
    <property type="entry name" value="ADENOSYLCOBINAMIDE-GDP RIBAZOLETRANSFERASE"/>
    <property type="match status" value="1"/>
</dbReference>
<evidence type="ECO:0000256" key="7">
    <source>
        <dbReference type="ARBA" id="ARBA00022475"/>
    </source>
</evidence>
<evidence type="ECO:0000256" key="14">
    <source>
        <dbReference type="ARBA" id="ARBA00025228"/>
    </source>
</evidence>
<evidence type="ECO:0000256" key="19">
    <source>
        <dbReference type="HAMAP-Rule" id="MF_00719"/>
    </source>
</evidence>
<evidence type="ECO:0000256" key="3">
    <source>
        <dbReference type="ARBA" id="ARBA00004663"/>
    </source>
</evidence>
<evidence type="ECO:0000256" key="8">
    <source>
        <dbReference type="ARBA" id="ARBA00022573"/>
    </source>
</evidence>
<evidence type="ECO:0000256" key="16">
    <source>
        <dbReference type="ARBA" id="ARBA00032853"/>
    </source>
</evidence>
<evidence type="ECO:0000256" key="5">
    <source>
        <dbReference type="ARBA" id="ARBA00013200"/>
    </source>
</evidence>
<organism evidence="20 21">
    <name type="scientific">Candidatus Methylomirabilis limnetica</name>
    <dbReference type="NCBI Taxonomy" id="2033718"/>
    <lineage>
        <taxon>Bacteria</taxon>
        <taxon>Candidatus Methylomirabilota</taxon>
        <taxon>Candidatus Methylomirabilia</taxon>
        <taxon>Candidatus Methylomirabilales</taxon>
        <taxon>Candidatus Methylomirabilaceae</taxon>
        <taxon>Candidatus Methylomirabilis</taxon>
    </lineage>
</organism>
<keyword evidence="11 19" id="KW-0460">Magnesium</keyword>
<dbReference type="GO" id="GO:0051073">
    <property type="term" value="F:adenosylcobinamide-GDP ribazoletransferase activity"/>
    <property type="evidence" value="ECO:0007669"/>
    <property type="project" value="UniProtKB-UniRule"/>
</dbReference>
<evidence type="ECO:0000256" key="17">
    <source>
        <dbReference type="ARBA" id="ARBA00048623"/>
    </source>
</evidence>
<proteinExistence type="inferred from homology"/>
<dbReference type="UniPathway" id="UPA00148">
    <property type="reaction ID" value="UER00238"/>
</dbReference>
<comment type="function">
    <text evidence="14 19">Joins adenosylcobinamide-GDP and alpha-ribazole to generate adenosylcobalamin (Ado-cobalamin). Also synthesizes adenosylcobalamin 5'-phosphate from adenosylcobinamide-GDP and alpha-ribazole 5'-phosphate.</text>
</comment>
<keyword evidence="9 19" id="KW-0808">Transferase</keyword>
<dbReference type="HAMAP" id="MF_00719">
    <property type="entry name" value="CobS"/>
    <property type="match status" value="1"/>
</dbReference>
<evidence type="ECO:0000256" key="12">
    <source>
        <dbReference type="ARBA" id="ARBA00022989"/>
    </source>
</evidence>
<evidence type="ECO:0000256" key="4">
    <source>
        <dbReference type="ARBA" id="ARBA00010561"/>
    </source>
</evidence>
<keyword evidence="10 19" id="KW-0812">Transmembrane</keyword>
<dbReference type="GO" id="GO:0008818">
    <property type="term" value="F:cobalamin 5'-phosphate synthase activity"/>
    <property type="evidence" value="ECO:0007669"/>
    <property type="project" value="UniProtKB-UniRule"/>
</dbReference>
<evidence type="ECO:0000256" key="11">
    <source>
        <dbReference type="ARBA" id="ARBA00022842"/>
    </source>
</evidence>
<dbReference type="EC" id="2.7.8.26" evidence="5 19"/>
<reference evidence="20 21" key="1">
    <citation type="submission" date="2017-09" db="EMBL/GenBank/DDBJ databases">
        <title>Bloom of a denitrifying methanotroph, Candidatus Methylomirabilis limnetica, in a deep stratified lake.</title>
        <authorList>
            <person name="Graf J.S."/>
            <person name="Marchant H.K."/>
            <person name="Tienken D."/>
            <person name="Hach P.F."/>
            <person name="Brand A."/>
            <person name="Schubert C.J."/>
            <person name="Kuypers M.M."/>
            <person name="Milucka J."/>
        </authorList>
    </citation>
    <scope>NUCLEOTIDE SEQUENCE [LARGE SCALE GENOMIC DNA]</scope>
    <source>
        <strain evidence="20 21">Zug</strain>
    </source>
</reference>
<evidence type="ECO:0000256" key="2">
    <source>
        <dbReference type="ARBA" id="ARBA00004651"/>
    </source>
</evidence>
<dbReference type="OrthoDB" id="9794626at2"/>
<accession>A0A2T4TWZ6</accession>
<feature type="transmembrane region" description="Helical" evidence="19">
    <location>
        <begin position="161"/>
        <end position="181"/>
    </location>
</feature>
<feature type="transmembrane region" description="Helical" evidence="19">
    <location>
        <begin position="16"/>
        <end position="35"/>
    </location>
</feature>
<dbReference type="GO" id="GO:0005886">
    <property type="term" value="C:plasma membrane"/>
    <property type="evidence" value="ECO:0007669"/>
    <property type="project" value="UniProtKB-SubCell"/>
</dbReference>
<feature type="transmembrane region" description="Helical" evidence="19">
    <location>
        <begin position="55"/>
        <end position="71"/>
    </location>
</feature>
<dbReference type="Proteomes" id="UP000241436">
    <property type="component" value="Unassembled WGS sequence"/>
</dbReference>
<evidence type="ECO:0000256" key="9">
    <source>
        <dbReference type="ARBA" id="ARBA00022679"/>
    </source>
</evidence>
<dbReference type="EMBL" id="NVQC01000022">
    <property type="protein sequence ID" value="PTL35638.1"/>
    <property type="molecule type" value="Genomic_DNA"/>
</dbReference>
<dbReference type="RefSeq" id="WP_107562322.1">
    <property type="nucleotide sequence ID" value="NZ_NVQC01000022.1"/>
</dbReference>
<feature type="transmembrane region" description="Helical" evidence="19">
    <location>
        <begin position="130"/>
        <end position="149"/>
    </location>
</feature>
<dbReference type="Pfam" id="PF02654">
    <property type="entry name" value="CobS"/>
    <property type="match status" value="1"/>
</dbReference>
<keyword evidence="7 19" id="KW-1003">Cell membrane</keyword>